<dbReference type="InterPro" id="IPR000340">
    <property type="entry name" value="Dual-sp_phosphatase_cat-dom"/>
</dbReference>
<feature type="domain" description="Tyrosine specific protein phosphatases" evidence="6">
    <location>
        <begin position="85"/>
        <end position="150"/>
    </location>
</feature>
<dbReference type="PANTHER" id="PTHR45848">
    <property type="entry name" value="DUAL SPECIFICITY PROTEIN PHOSPHATASE 12 FAMILY MEMBER"/>
    <property type="match status" value="1"/>
</dbReference>
<evidence type="ECO:0000256" key="4">
    <source>
        <dbReference type="ARBA" id="ARBA00022912"/>
    </source>
</evidence>
<comment type="similarity">
    <text evidence="1">Belongs to the protein-tyrosine phosphatase family. Non-receptor class dual specificity subfamily.</text>
</comment>
<evidence type="ECO:0000256" key="2">
    <source>
        <dbReference type="ARBA" id="ARBA00013064"/>
    </source>
</evidence>
<keyword evidence="8" id="KW-1185">Reference proteome</keyword>
<dbReference type="PROSITE" id="PS00383">
    <property type="entry name" value="TYR_PHOSPHATASE_1"/>
    <property type="match status" value="1"/>
</dbReference>
<keyword evidence="4" id="KW-0904">Protein phosphatase</keyword>
<dbReference type="InterPro" id="IPR020422">
    <property type="entry name" value="TYR_PHOSPHATASE_DUAL_dom"/>
</dbReference>
<proteinExistence type="inferred from homology"/>
<dbReference type="GO" id="GO:0004725">
    <property type="term" value="F:protein tyrosine phosphatase activity"/>
    <property type="evidence" value="ECO:0007669"/>
    <property type="project" value="UniProtKB-EC"/>
</dbReference>
<dbReference type="Pfam" id="PF00782">
    <property type="entry name" value="DSPc"/>
    <property type="match status" value="1"/>
</dbReference>
<evidence type="ECO:0000259" key="6">
    <source>
        <dbReference type="PROSITE" id="PS50056"/>
    </source>
</evidence>
<dbReference type="AlphaFoldDB" id="A0AAD7INH9"/>
<evidence type="ECO:0000259" key="5">
    <source>
        <dbReference type="PROSITE" id="PS50054"/>
    </source>
</evidence>
<dbReference type="SMART" id="SM00195">
    <property type="entry name" value="DSPc"/>
    <property type="match status" value="1"/>
</dbReference>
<dbReference type="InterPro" id="IPR016130">
    <property type="entry name" value="Tyr_Pase_AS"/>
</dbReference>
<dbReference type="PANTHER" id="PTHR45848:SF4">
    <property type="entry name" value="DUAL SPECIFICITY PROTEIN PHOSPHATASE 12"/>
    <property type="match status" value="1"/>
</dbReference>
<reference evidence="7" key="1">
    <citation type="submission" date="2023-03" db="EMBL/GenBank/DDBJ databases">
        <title>Massive genome expansion in bonnet fungi (Mycena s.s.) driven by repeated elements and novel gene families across ecological guilds.</title>
        <authorList>
            <consortium name="Lawrence Berkeley National Laboratory"/>
            <person name="Harder C.B."/>
            <person name="Miyauchi S."/>
            <person name="Viragh M."/>
            <person name="Kuo A."/>
            <person name="Thoen E."/>
            <person name="Andreopoulos B."/>
            <person name="Lu D."/>
            <person name="Skrede I."/>
            <person name="Drula E."/>
            <person name="Henrissat B."/>
            <person name="Morin E."/>
            <person name="Kohler A."/>
            <person name="Barry K."/>
            <person name="LaButti K."/>
            <person name="Morin E."/>
            <person name="Salamov A."/>
            <person name="Lipzen A."/>
            <person name="Mereny Z."/>
            <person name="Hegedus B."/>
            <person name="Baldrian P."/>
            <person name="Stursova M."/>
            <person name="Weitz H."/>
            <person name="Taylor A."/>
            <person name="Grigoriev I.V."/>
            <person name="Nagy L.G."/>
            <person name="Martin F."/>
            <person name="Kauserud H."/>
        </authorList>
    </citation>
    <scope>NUCLEOTIDE SEQUENCE</scope>
    <source>
        <strain evidence="7">CBHHK188m</strain>
    </source>
</reference>
<dbReference type="PROSITE" id="PS50054">
    <property type="entry name" value="TYR_PHOSPHATASE_DUAL"/>
    <property type="match status" value="1"/>
</dbReference>
<dbReference type="GO" id="GO:0008138">
    <property type="term" value="F:protein tyrosine/serine/threonine phosphatase activity"/>
    <property type="evidence" value="ECO:0007669"/>
    <property type="project" value="TreeGrafter"/>
</dbReference>
<dbReference type="SUPFAM" id="SSF52799">
    <property type="entry name" value="(Phosphotyrosine protein) phosphatases II"/>
    <property type="match status" value="2"/>
</dbReference>
<dbReference type="PROSITE" id="PS50056">
    <property type="entry name" value="TYR_PHOSPHATASE_2"/>
    <property type="match status" value="1"/>
</dbReference>
<keyword evidence="3" id="KW-0378">Hydrolase</keyword>
<sequence>MQSASSTNSSMNQHDPYLLRGAEIARDAENCTAIIDDELFLGNLSAAESPQLMARLGITHILSVCPDYLAIGANMQHLTLPMQDDEHFDILQHLPSACRFIQDGVDAGGRVFVHCVMGISRSATVVCAYLMFSQHISAARAIQVVRTRRPRCRPNYNFVRQLLVWSECNYNPSEGVGPYIAWKEQQEFDQLHSLRVTDGMHIIPNRLFLSFDFPSNAARARALLARLGITHIVSITPDAFSHLGIADRVHKHFIVPYNSKEALLLALPLLCQFVDGAIMQDGSSCVFVHCTDEVRGGVAICAYLMFARRIQPSHALEILQDRVPLFEDNSLVRRHLELFQACEYAPTQAHPVVRAWLSTPGSPVPRQMPSYVTVKEGKYDETVMGALFTGSVGA</sequence>
<feature type="domain" description="Tyrosine-protein phosphatase" evidence="5">
    <location>
        <begin position="30"/>
        <end position="171"/>
    </location>
</feature>
<protein>
    <recommendedName>
        <fullName evidence="2">protein-tyrosine-phosphatase</fullName>
        <ecNumber evidence="2">3.1.3.48</ecNumber>
    </recommendedName>
</protein>
<evidence type="ECO:0000256" key="1">
    <source>
        <dbReference type="ARBA" id="ARBA00008601"/>
    </source>
</evidence>
<dbReference type="InterPro" id="IPR029021">
    <property type="entry name" value="Prot-tyrosine_phosphatase-like"/>
</dbReference>
<organism evidence="7 8">
    <name type="scientific">Mycena maculata</name>
    <dbReference type="NCBI Taxonomy" id="230809"/>
    <lineage>
        <taxon>Eukaryota</taxon>
        <taxon>Fungi</taxon>
        <taxon>Dikarya</taxon>
        <taxon>Basidiomycota</taxon>
        <taxon>Agaricomycotina</taxon>
        <taxon>Agaricomycetes</taxon>
        <taxon>Agaricomycetidae</taxon>
        <taxon>Agaricales</taxon>
        <taxon>Marasmiineae</taxon>
        <taxon>Mycenaceae</taxon>
        <taxon>Mycena</taxon>
    </lineage>
</organism>
<dbReference type="Proteomes" id="UP001215280">
    <property type="component" value="Unassembled WGS sequence"/>
</dbReference>
<dbReference type="EMBL" id="JARJLG010000097">
    <property type="protein sequence ID" value="KAJ7746801.1"/>
    <property type="molecule type" value="Genomic_DNA"/>
</dbReference>
<dbReference type="CDD" id="cd14498">
    <property type="entry name" value="DSP"/>
    <property type="match status" value="1"/>
</dbReference>
<comment type="caution">
    <text evidence="7">The sequence shown here is derived from an EMBL/GenBank/DDBJ whole genome shotgun (WGS) entry which is preliminary data.</text>
</comment>
<evidence type="ECO:0000256" key="3">
    <source>
        <dbReference type="ARBA" id="ARBA00022801"/>
    </source>
</evidence>
<name>A0AAD7INH9_9AGAR</name>
<dbReference type="Gene3D" id="3.90.190.10">
    <property type="entry name" value="Protein tyrosine phosphatase superfamily"/>
    <property type="match status" value="2"/>
</dbReference>
<dbReference type="EC" id="3.1.3.48" evidence="2"/>
<evidence type="ECO:0000313" key="8">
    <source>
        <dbReference type="Proteomes" id="UP001215280"/>
    </source>
</evidence>
<dbReference type="InterPro" id="IPR000387">
    <property type="entry name" value="Tyr_Pase_dom"/>
</dbReference>
<accession>A0AAD7INH9</accession>
<gene>
    <name evidence="7" type="ORF">DFH07DRAFT_589585</name>
</gene>
<evidence type="ECO:0000313" key="7">
    <source>
        <dbReference type="EMBL" id="KAJ7746801.1"/>
    </source>
</evidence>